<dbReference type="AlphaFoldDB" id="A0A2N1MPR2"/>
<dbReference type="Proteomes" id="UP000233469">
    <property type="component" value="Unassembled WGS sequence"/>
</dbReference>
<name>A0A2N1MPR2_9GLOM</name>
<gene>
    <name evidence="1" type="ORF">RhiirC2_788615</name>
</gene>
<evidence type="ECO:0000313" key="2">
    <source>
        <dbReference type="Proteomes" id="UP000233469"/>
    </source>
</evidence>
<dbReference type="VEuPathDB" id="FungiDB:FUN_019147"/>
<evidence type="ECO:0000313" key="1">
    <source>
        <dbReference type="EMBL" id="PKK63637.1"/>
    </source>
</evidence>
<accession>A0A2N1MPR2</accession>
<protein>
    <submittedName>
        <fullName evidence="1">Uncharacterized protein</fullName>
    </submittedName>
</protein>
<sequence>MSDIYKTLEVIKERHWKEKHEENRGEYQEDPSCLICYRVKEDTEPNWFKKFWEIFQKAMLVEMNYNKNTIVKLAEYIVLTRKDKDDRYLLNRKKRVKELEEVRREGEKLLDVIVVSIRYKNEPDYKKIWIISAIKIICEHYIFDEEDKLLIDEDKTRENLLGNKELIKYGYIIEDDELDRRFVELEEWLEDEKIVTVEFITQHTMRYFKKILHMEEKMNFQRNIKYRWCDSNKYPESWINDDLTNEIIKRIVEMKSFIREDSDVGELESSNDTESSEEGNEHFERILRNYWIENNYEIDITEVK</sequence>
<dbReference type="EMBL" id="LLXL01001605">
    <property type="protein sequence ID" value="PKK63637.1"/>
    <property type="molecule type" value="Genomic_DNA"/>
</dbReference>
<reference evidence="1 2" key="1">
    <citation type="submission" date="2016-04" db="EMBL/GenBank/DDBJ databases">
        <title>Genome analyses suggest a sexual origin of heterokaryosis in a supposedly ancient asexual fungus.</title>
        <authorList>
            <person name="Ropars J."/>
            <person name="Sedzielewska K."/>
            <person name="Noel J."/>
            <person name="Charron P."/>
            <person name="Farinelli L."/>
            <person name="Marton T."/>
            <person name="Kruger M."/>
            <person name="Pelin A."/>
            <person name="Brachmann A."/>
            <person name="Corradi N."/>
        </authorList>
    </citation>
    <scope>NUCLEOTIDE SEQUENCE [LARGE SCALE GENOMIC DNA]</scope>
    <source>
        <strain evidence="1 2">C2</strain>
    </source>
</reference>
<comment type="caution">
    <text evidence="1">The sequence shown here is derived from an EMBL/GenBank/DDBJ whole genome shotgun (WGS) entry which is preliminary data.</text>
</comment>
<reference evidence="1 2" key="2">
    <citation type="submission" date="2017-10" db="EMBL/GenBank/DDBJ databases">
        <title>Extensive intraspecific genome diversity in a model arbuscular mycorrhizal fungus.</title>
        <authorList>
            <person name="Chen E.C.H."/>
            <person name="Morin E."/>
            <person name="Baudet D."/>
            <person name="Noel J."/>
            <person name="Ndikumana S."/>
            <person name="Charron P."/>
            <person name="St-Onge C."/>
            <person name="Giorgi J."/>
            <person name="Grigoriev I.V."/>
            <person name="Roux C."/>
            <person name="Martin F.M."/>
            <person name="Corradi N."/>
        </authorList>
    </citation>
    <scope>NUCLEOTIDE SEQUENCE [LARGE SCALE GENOMIC DNA]</scope>
    <source>
        <strain evidence="1 2">C2</strain>
    </source>
</reference>
<proteinExistence type="predicted"/>
<organism evidence="1 2">
    <name type="scientific">Rhizophagus irregularis</name>
    <dbReference type="NCBI Taxonomy" id="588596"/>
    <lineage>
        <taxon>Eukaryota</taxon>
        <taxon>Fungi</taxon>
        <taxon>Fungi incertae sedis</taxon>
        <taxon>Mucoromycota</taxon>
        <taxon>Glomeromycotina</taxon>
        <taxon>Glomeromycetes</taxon>
        <taxon>Glomerales</taxon>
        <taxon>Glomeraceae</taxon>
        <taxon>Rhizophagus</taxon>
    </lineage>
</organism>